<feature type="transmembrane region" description="Helical" evidence="5">
    <location>
        <begin position="39"/>
        <end position="56"/>
    </location>
</feature>
<evidence type="ECO:0000256" key="4">
    <source>
        <dbReference type="ARBA" id="ARBA00023136"/>
    </source>
</evidence>
<keyword evidence="2 5" id="KW-0812">Transmembrane</keyword>
<dbReference type="EMBL" id="BK015147">
    <property type="protein sequence ID" value="DAD92876.1"/>
    <property type="molecule type" value="Genomic_DNA"/>
</dbReference>
<evidence type="ECO:0000313" key="6">
    <source>
        <dbReference type="EMBL" id="DAD92876.1"/>
    </source>
</evidence>
<keyword evidence="4 5" id="KW-0472">Membrane</keyword>
<dbReference type="NCBIfam" id="TIGR01593">
    <property type="entry name" value="holin_tox_secr"/>
    <property type="match status" value="1"/>
</dbReference>
<dbReference type="Pfam" id="PF05105">
    <property type="entry name" value="Phage_holin_4_1"/>
    <property type="match status" value="1"/>
</dbReference>
<reference evidence="6" key="1">
    <citation type="journal article" date="2021" name="Proc. Natl. Acad. Sci. U.S.A.">
        <title>A Catalog of Tens of Thousands of Viruses from Human Metagenomes Reveals Hidden Associations with Chronic Diseases.</title>
        <authorList>
            <person name="Tisza M.J."/>
            <person name="Buck C.B."/>
        </authorList>
    </citation>
    <scope>NUCLEOTIDE SEQUENCE</scope>
    <source>
        <strain evidence="6">CtNyC15</strain>
    </source>
</reference>
<organism evidence="6">
    <name type="scientific">Siphoviridae sp. ctNyC15</name>
    <dbReference type="NCBI Taxonomy" id="2826307"/>
    <lineage>
        <taxon>Viruses</taxon>
        <taxon>Duplodnaviria</taxon>
        <taxon>Heunggongvirae</taxon>
        <taxon>Uroviricota</taxon>
        <taxon>Caudoviricetes</taxon>
    </lineage>
</organism>
<evidence type="ECO:0000256" key="3">
    <source>
        <dbReference type="ARBA" id="ARBA00022989"/>
    </source>
</evidence>
<feature type="transmembrane region" description="Helical" evidence="5">
    <location>
        <begin position="127"/>
        <end position="147"/>
    </location>
</feature>
<comment type="subcellular location">
    <subcellularLocation>
        <location evidence="1">Host membrane</location>
        <topology evidence="1">Multi-pass membrane protein</topology>
    </subcellularLocation>
</comment>
<keyword evidence="3 5" id="KW-1133">Transmembrane helix</keyword>
<evidence type="ECO:0000256" key="5">
    <source>
        <dbReference type="SAM" id="Phobius"/>
    </source>
</evidence>
<feature type="transmembrane region" description="Helical" evidence="5">
    <location>
        <begin position="100"/>
        <end position="121"/>
    </location>
</feature>
<protein>
    <submittedName>
        <fullName evidence="6">Holin</fullName>
    </submittedName>
</protein>
<accession>A0A8S5NEK4</accession>
<evidence type="ECO:0000256" key="1">
    <source>
        <dbReference type="ARBA" id="ARBA00004301"/>
    </source>
</evidence>
<name>A0A8S5NEK4_9CAUD</name>
<evidence type="ECO:0000256" key="2">
    <source>
        <dbReference type="ARBA" id="ARBA00022692"/>
    </source>
</evidence>
<dbReference type="GO" id="GO:0033644">
    <property type="term" value="C:host cell membrane"/>
    <property type="evidence" value="ECO:0007669"/>
    <property type="project" value="UniProtKB-SubCell"/>
</dbReference>
<proteinExistence type="predicted"/>
<feature type="transmembrane region" description="Helical" evidence="5">
    <location>
        <begin position="62"/>
        <end position="79"/>
    </location>
</feature>
<dbReference type="InterPro" id="IPR006480">
    <property type="entry name" value="Phage_holin_4_1"/>
</dbReference>
<sequence>MQKSRCTYGNQSKTVAGLIFILKYNKKEVRYMKMEQANYIKAIFTAVFAFISALLGVLAVPVILLVTCNLIDYATGLMASKYRSQDINSYKSIRGIFKKVSMWLLVVVGAIIDELLLYAATTIGKPVPVTFLIACIVAMWLICNEIISILENIQDMGVNIPAFLQPLVKHIRSQVEERINIDEKDEKDSEDE</sequence>